<dbReference type="STRING" id="857566.A0A1E3PHM9"/>
<dbReference type="PANTHER" id="PTHR46749:SF1">
    <property type="entry name" value="COMPLEX III ASSEMBLY FACTOR LYRM7"/>
    <property type="match status" value="1"/>
</dbReference>
<dbReference type="AlphaFoldDB" id="A0A1E3PHM9"/>
<evidence type="ECO:0000313" key="2">
    <source>
        <dbReference type="Proteomes" id="UP000095009"/>
    </source>
</evidence>
<accession>A0A1E3PHM9</accession>
<protein>
    <recommendedName>
        <fullName evidence="3">Mitochondrial zinc maintenance protein 1, mitochondrial</fullName>
    </recommendedName>
</protein>
<evidence type="ECO:0008006" key="3">
    <source>
        <dbReference type="Google" id="ProtNLM"/>
    </source>
</evidence>
<name>A0A1E3PHM9_9ASCO</name>
<proteinExistence type="predicted"/>
<evidence type="ECO:0000313" key="1">
    <source>
        <dbReference type="EMBL" id="ODQ64926.1"/>
    </source>
</evidence>
<gene>
    <name evidence="1" type="ORF">NADFUDRAFT_51524</name>
</gene>
<dbReference type="GO" id="GO:0034551">
    <property type="term" value="P:mitochondrial respiratory chain complex III assembly"/>
    <property type="evidence" value="ECO:0007669"/>
    <property type="project" value="TreeGrafter"/>
</dbReference>
<dbReference type="PANTHER" id="PTHR46749">
    <property type="entry name" value="COMPLEX III ASSEMBLY FACTOR LYRM7"/>
    <property type="match status" value="1"/>
</dbReference>
<reference evidence="1 2" key="1">
    <citation type="journal article" date="2016" name="Proc. Natl. Acad. Sci. U.S.A.">
        <title>Comparative genomics of biotechnologically important yeasts.</title>
        <authorList>
            <person name="Riley R."/>
            <person name="Haridas S."/>
            <person name="Wolfe K.H."/>
            <person name="Lopes M.R."/>
            <person name="Hittinger C.T."/>
            <person name="Goeker M."/>
            <person name="Salamov A.A."/>
            <person name="Wisecaver J.H."/>
            <person name="Long T.M."/>
            <person name="Calvey C.H."/>
            <person name="Aerts A.L."/>
            <person name="Barry K.W."/>
            <person name="Choi C."/>
            <person name="Clum A."/>
            <person name="Coughlan A.Y."/>
            <person name="Deshpande S."/>
            <person name="Douglass A.P."/>
            <person name="Hanson S.J."/>
            <person name="Klenk H.-P."/>
            <person name="LaButti K.M."/>
            <person name="Lapidus A."/>
            <person name="Lindquist E.A."/>
            <person name="Lipzen A.M."/>
            <person name="Meier-Kolthoff J.P."/>
            <person name="Ohm R.A."/>
            <person name="Otillar R.P."/>
            <person name="Pangilinan J.L."/>
            <person name="Peng Y."/>
            <person name="Rokas A."/>
            <person name="Rosa C.A."/>
            <person name="Scheuner C."/>
            <person name="Sibirny A.A."/>
            <person name="Slot J.C."/>
            <person name="Stielow J.B."/>
            <person name="Sun H."/>
            <person name="Kurtzman C.P."/>
            <person name="Blackwell M."/>
            <person name="Grigoriev I.V."/>
            <person name="Jeffries T.W."/>
        </authorList>
    </citation>
    <scope>NUCLEOTIDE SEQUENCE [LARGE SCALE GENOMIC DNA]</scope>
    <source>
        <strain evidence="1 2">DSM 6958</strain>
    </source>
</reference>
<keyword evidence="2" id="KW-1185">Reference proteome</keyword>
<dbReference type="EMBL" id="KV454410">
    <property type="protein sequence ID" value="ODQ64926.1"/>
    <property type="molecule type" value="Genomic_DNA"/>
</dbReference>
<dbReference type="OrthoDB" id="529194at2759"/>
<dbReference type="GO" id="GO:0044183">
    <property type="term" value="F:protein folding chaperone"/>
    <property type="evidence" value="ECO:0007669"/>
    <property type="project" value="TreeGrafter"/>
</dbReference>
<dbReference type="GO" id="GO:0005759">
    <property type="term" value="C:mitochondrial matrix"/>
    <property type="evidence" value="ECO:0007669"/>
    <property type="project" value="TreeGrafter"/>
</dbReference>
<sequence>MSSPVTHAARVHAGLRAFIKATKLAFPGDAFLQGEARNNLRAGFIEHKHYSPTSTEALACVKHLEDLSTVLTTQVIQGQRQAENQDKFYLNIHDKIERGDNDSIKTAGKNTLAMGGGCCGGSGKK</sequence>
<organism evidence="1 2">
    <name type="scientific">Nadsonia fulvescens var. elongata DSM 6958</name>
    <dbReference type="NCBI Taxonomy" id="857566"/>
    <lineage>
        <taxon>Eukaryota</taxon>
        <taxon>Fungi</taxon>
        <taxon>Dikarya</taxon>
        <taxon>Ascomycota</taxon>
        <taxon>Saccharomycotina</taxon>
        <taxon>Dipodascomycetes</taxon>
        <taxon>Dipodascales</taxon>
        <taxon>Dipodascales incertae sedis</taxon>
        <taxon>Nadsonia</taxon>
    </lineage>
</organism>
<dbReference type="Proteomes" id="UP000095009">
    <property type="component" value="Unassembled WGS sequence"/>
</dbReference>
<dbReference type="InterPro" id="IPR050435">
    <property type="entry name" value="MZM1/LYRM7"/>
</dbReference>